<sequence>MSNYQHLHDHHNHVCQAQSTTSSLYQTLDELDFERGIWYAAQCGDTKKVEKLLSQGTNVDQRDSAGYTALHYAARNGHLDVCKVLLRNGADINSTTKSGRATALHRACSADKVHMVKFLLENKANGKIRDSDGKTALHRAAESQNKEICKSVLSAFPELKIEVDNKLKVPVDYVQTEDLLTLFD</sequence>
<dbReference type="InterPro" id="IPR036770">
    <property type="entry name" value="Ankyrin_rpt-contain_sf"/>
</dbReference>
<name>A0A8K0DCE8_IGNLU</name>
<protein>
    <recommendedName>
        <fullName evidence="6">Ankyrin repeat domain-containing protein 39</fullName>
    </recommendedName>
</protein>
<evidence type="ECO:0000256" key="2">
    <source>
        <dbReference type="ARBA" id="ARBA00023043"/>
    </source>
</evidence>
<dbReference type="SUPFAM" id="SSF48403">
    <property type="entry name" value="Ankyrin repeat"/>
    <property type="match status" value="1"/>
</dbReference>
<dbReference type="EMBL" id="VTPC01000996">
    <property type="protein sequence ID" value="KAF2903563.1"/>
    <property type="molecule type" value="Genomic_DNA"/>
</dbReference>
<dbReference type="PRINTS" id="PR01415">
    <property type="entry name" value="ANKYRIN"/>
</dbReference>
<keyword evidence="1" id="KW-0677">Repeat</keyword>
<dbReference type="OrthoDB" id="539213at2759"/>
<organism evidence="4 5">
    <name type="scientific">Ignelater luminosus</name>
    <name type="common">Cucubano</name>
    <name type="synonym">Pyrophorus luminosus</name>
    <dbReference type="NCBI Taxonomy" id="2038154"/>
    <lineage>
        <taxon>Eukaryota</taxon>
        <taxon>Metazoa</taxon>
        <taxon>Ecdysozoa</taxon>
        <taxon>Arthropoda</taxon>
        <taxon>Hexapoda</taxon>
        <taxon>Insecta</taxon>
        <taxon>Pterygota</taxon>
        <taxon>Neoptera</taxon>
        <taxon>Endopterygota</taxon>
        <taxon>Coleoptera</taxon>
        <taxon>Polyphaga</taxon>
        <taxon>Elateriformia</taxon>
        <taxon>Elateroidea</taxon>
        <taxon>Elateridae</taxon>
        <taxon>Agrypninae</taxon>
        <taxon>Pyrophorini</taxon>
        <taxon>Ignelater</taxon>
    </lineage>
</organism>
<dbReference type="PANTHER" id="PTHR24171">
    <property type="entry name" value="ANKYRIN REPEAT DOMAIN-CONTAINING PROTEIN 39-RELATED"/>
    <property type="match status" value="1"/>
</dbReference>
<keyword evidence="2 3" id="KW-0040">ANK repeat</keyword>
<dbReference type="PROSITE" id="PS50088">
    <property type="entry name" value="ANK_REPEAT"/>
    <property type="match status" value="2"/>
</dbReference>
<dbReference type="GO" id="GO:0004842">
    <property type="term" value="F:ubiquitin-protein transferase activity"/>
    <property type="evidence" value="ECO:0007669"/>
    <property type="project" value="TreeGrafter"/>
</dbReference>
<comment type="caution">
    <text evidence="4">The sequence shown here is derived from an EMBL/GenBank/DDBJ whole genome shotgun (WGS) entry which is preliminary data.</text>
</comment>
<reference evidence="4" key="1">
    <citation type="submission" date="2019-08" db="EMBL/GenBank/DDBJ databases">
        <title>The genome of the North American firefly Photinus pyralis.</title>
        <authorList>
            <consortium name="Photinus pyralis genome working group"/>
            <person name="Fallon T.R."/>
            <person name="Sander Lower S.E."/>
            <person name="Weng J.-K."/>
        </authorList>
    </citation>
    <scope>NUCLEOTIDE SEQUENCE</scope>
    <source>
        <strain evidence="4">TRF0915ILg1</strain>
        <tissue evidence="4">Whole body</tissue>
    </source>
</reference>
<dbReference type="Pfam" id="PF12796">
    <property type="entry name" value="Ank_2"/>
    <property type="match status" value="2"/>
</dbReference>
<dbReference type="GO" id="GO:0070531">
    <property type="term" value="C:BRCA1-A complex"/>
    <property type="evidence" value="ECO:0007669"/>
    <property type="project" value="TreeGrafter"/>
</dbReference>
<dbReference type="GO" id="GO:0031436">
    <property type="term" value="C:BRCA1-BARD1 complex"/>
    <property type="evidence" value="ECO:0007669"/>
    <property type="project" value="TreeGrafter"/>
</dbReference>
<evidence type="ECO:0000256" key="3">
    <source>
        <dbReference type="PROSITE-ProRule" id="PRU00023"/>
    </source>
</evidence>
<dbReference type="SMART" id="SM00248">
    <property type="entry name" value="ANK"/>
    <property type="match status" value="4"/>
</dbReference>
<accession>A0A8K0DCE8</accession>
<dbReference type="Gene3D" id="1.25.40.20">
    <property type="entry name" value="Ankyrin repeat-containing domain"/>
    <property type="match status" value="1"/>
</dbReference>
<gene>
    <name evidence="4" type="ORF">ILUMI_02636</name>
</gene>
<keyword evidence="5" id="KW-1185">Reference proteome</keyword>
<feature type="repeat" description="ANK" evidence="3">
    <location>
        <begin position="65"/>
        <end position="97"/>
    </location>
</feature>
<evidence type="ECO:0000256" key="1">
    <source>
        <dbReference type="ARBA" id="ARBA00022737"/>
    </source>
</evidence>
<dbReference type="Proteomes" id="UP000801492">
    <property type="component" value="Unassembled WGS sequence"/>
</dbReference>
<feature type="repeat" description="ANK" evidence="3">
    <location>
        <begin position="99"/>
        <end position="131"/>
    </location>
</feature>
<dbReference type="GO" id="GO:0085020">
    <property type="term" value="P:protein K6-linked ubiquitination"/>
    <property type="evidence" value="ECO:0007669"/>
    <property type="project" value="TreeGrafter"/>
</dbReference>
<proteinExistence type="predicted"/>
<dbReference type="AlphaFoldDB" id="A0A8K0DCE8"/>
<dbReference type="PROSITE" id="PS50297">
    <property type="entry name" value="ANK_REP_REGION"/>
    <property type="match status" value="1"/>
</dbReference>
<evidence type="ECO:0000313" key="5">
    <source>
        <dbReference type="Proteomes" id="UP000801492"/>
    </source>
</evidence>
<evidence type="ECO:0008006" key="6">
    <source>
        <dbReference type="Google" id="ProtNLM"/>
    </source>
</evidence>
<dbReference type="PANTHER" id="PTHR24171:SF9">
    <property type="entry name" value="ANKYRIN REPEAT DOMAIN-CONTAINING PROTEIN 39"/>
    <property type="match status" value="1"/>
</dbReference>
<evidence type="ECO:0000313" key="4">
    <source>
        <dbReference type="EMBL" id="KAF2903563.1"/>
    </source>
</evidence>
<dbReference type="InterPro" id="IPR002110">
    <property type="entry name" value="Ankyrin_rpt"/>
</dbReference>